<dbReference type="Gene3D" id="3.40.50.1820">
    <property type="entry name" value="alpha/beta hydrolase"/>
    <property type="match status" value="1"/>
</dbReference>
<reference evidence="3 4" key="1">
    <citation type="journal article" date="2020" name="Front. Microbiol.">
        <title>Genetic Organization of the aprX-lipA2 Operon Affects the Proteolytic Potential of Pseudomonas Species in Milk.</title>
        <authorList>
            <person name="Maier C."/>
            <person name="Huptas C."/>
            <person name="von Neubeck M."/>
            <person name="Scherer S."/>
            <person name="Wenning M."/>
            <person name="Lucking G."/>
        </authorList>
    </citation>
    <scope>NUCLEOTIDE SEQUENCE [LARGE SCALE GENOMIC DNA]</scope>
    <source>
        <strain evidence="3 4">WS 4671</strain>
    </source>
</reference>
<dbReference type="OrthoDB" id="2004167at2"/>
<gene>
    <name evidence="3" type="ORF">HBO43_30545</name>
</gene>
<evidence type="ECO:0000259" key="2">
    <source>
        <dbReference type="Pfam" id="PF00561"/>
    </source>
</evidence>
<comment type="caution">
    <text evidence="3">The sequence shown here is derived from an EMBL/GenBank/DDBJ whole genome shotgun (WGS) entry which is preliminary data.</text>
</comment>
<evidence type="ECO:0000313" key="3">
    <source>
        <dbReference type="EMBL" id="NMY00919.1"/>
    </source>
</evidence>
<sequence>MSQSLATRYPLVLVPGMLGFVRLGLFPYWYGIVPALRAGGAQVFAVQVAPLDSSEVRGEQLLAQVERIRRETGADKVNLIGHSQGSLTARYAAAKCPQWIASVTSVAGPNHGSELADYFHTHYPRGSVKGRMVSALFHLVAAVMSLLETGYRGPRFKADLHASHQSLTSAGVAVFNREYPQGLPPTWGGQGAAEVNGVRYYSWSGTLQPGKTDRGRNLLDGTNRSCRLFARSFVREKGQCDGMVGRYSSHLGTVIGDDYALDHFDIVNQSLGLVGKGAEPIRLFVEHAQRLKAAGV</sequence>
<protein>
    <submittedName>
        <fullName evidence="3">Triacylglycerol lipase</fullName>
    </submittedName>
</protein>
<keyword evidence="1" id="KW-0812">Transmembrane</keyword>
<keyword evidence="1" id="KW-1133">Transmembrane helix</keyword>
<dbReference type="SUPFAM" id="SSF53474">
    <property type="entry name" value="alpha/beta-Hydrolases"/>
    <property type="match status" value="1"/>
</dbReference>
<organism evidence="3 4">
    <name type="scientific">Pseudomonas veronii</name>
    <dbReference type="NCBI Taxonomy" id="76761"/>
    <lineage>
        <taxon>Bacteria</taxon>
        <taxon>Pseudomonadati</taxon>
        <taxon>Pseudomonadota</taxon>
        <taxon>Gammaproteobacteria</taxon>
        <taxon>Pseudomonadales</taxon>
        <taxon>Pseudomonadaceae</taxon>
        <taxon>Pseudomonas</taxon>
    </lineage>
</organism>
<evidence type="ECO:0000313" key="4">
    <source>
        <dbReference type="Proteomes" id="UP000552560"/>
    </source>
</evidence>
<dbReference type="InterPro" id="IPR000073">
    <property type="entry name" value="AB_hydrolase_1"/>
</dbReference>
<keyword evidence="1" id="KW-0472">Membrane</keyword>
<dbReference type="GeneID" id="47554083"/>
<dbReference type="InterPro" id="IPR029058">
    <property type="entry name" value="AB_hydrolase_fold"/>
</dbReference>
<dbReference type="RefSeq" id="WP_057006069.1">
    <property type="nucleotide sequence ID" value="NZ_CP018420.1"/>
</dbReference>
<dbReference type="EMBL" id="JAAQWE010000051">
    <property type="protein sequence ID" value="NMY00919.1"/>
    <property type="molecule type" value="Genomic_DNA"/>
</dbReference>
<dbReference type="Pfam" id="PF00561">
    <property type="entry name" value="Abhydrolase_1"/>
    <property type="match status" value="1"/>
</dbReference>
<dbReference type="KEGG" id="pvr:PverR02_02900"/>
<evidence type="ECO:0000256" key="1">
    <source>
        <dbReference type="SAM" id="Phobius"/>
    </source>
</evidence>
<name>A0A0R2ZTI6_PSEVE</name>
<accession>A0A0R2ZTI6</accession>
<proteinExistence type="predicted"/>
<feature type="transmembrane region" description="Helical" evidence="1">
    <location>
        <begin position="12"/>
        <end position="30"/>
    </location>
</feature>
<dbReference type="Proteomes" id="UP000552560">
    <property type="component" value="Unassembled WGS sequence"/>
</dbReference>
<dbReference type="AlphaFoldDB" id="A0A0R2ZTI6"/>
<feature type="domain" description="AB hydrolase-1" evidence="2">
    <location>
        <begin position="9"/>
        <end position="118"/>
    </location>
</feature>